<dbReference type="GO" id="GO:0005886">
    <property type="term" value="C:plasma membrane"/>
    <property type="evidence" value="ECO:0007669"/>
    <property type="project" value="UniProtKB-SubCell"/>
</dbReference>
<keyword evidence="2" id="KW-1003">Cell membrane</keyword>
<feature type="transmembrane region" description="Helical" evidence="6">
    <location>
        <begin position="21"/>
        <end position="39"/>
    </location>
</feature>
<feature type="transmembrane region" description="Helical" evidence="6">
    <location>
        <begin position="105"/>
        <end position="130"/>
    </location>
</feature>
<keyword evidence="4 6" id="KW-1133">Transmembrane helix</keyword>
<dbReference type="Pfam" id="PF03788">
    <property type="entry name" value="LrgA"/>
    <property type="match status" value="1"/>
</dbReference>
<dbReference type="Proteomes" id="UP000051586">
    <property type="component" value="Unassembled WGS sequence"/>
</dbReference>
<evidence type="ECO:0000313" key="7">
    <source>
        <dbReference type="EMBL" id="KRM92540.1"/>
    </source>
</evidence>
<evidence type="ECO:0000256" key="5">
    <source>
        <dbReference type="ARBA" id="ARBA00023136"/>
    </source>
</evidence>
<name>A0A0R2CXE9_9LACO</name>
<evidence type="ECO:0000256" key="2">
    <source>
        <dbReference type="ARBA" id="ARBA00022475"/>
    </source>
</evidence>
<dbReference type="AlphaFoldDB" id="A0A0R2CXE9"/>
<feature type="transmembrane region" description="Helical" evidence="6">
    <location>
        <begin position="75"/>
        <end position="93"/>
    </location>
</feature>
<comment type="subcellular location">
    <subcellularLocation>
        <location evidence="1">Cell membrane</location>
        <topology evidence="1">Multi-pass membrane protein</topology>
    </subcellularLocation>
</comment>
<organism evidence="7 8">
    <name type="scientific">Fructilactobacillus florum DSM 22689 = JCM 16035</name>
    <dbReference type="NCBI Taxonomy" id="1423745"/>
    <lineage>
        <taxon>Bacteria</taxon>
        <taxon>Bacillati</taxon>
        <taxon>Bacillota</taxon>
        <taxon>Bacilli</taxon>
        <taxon>Lactobacillales</taxon>
        <taxon>Lactobacillaceae</taxon>
        <taxon>Fructilactobacillus</taxon>
    </lineage>
</organism>
<evidence type="ECO:0000256" key="3">
    <source>
        <dbReference type="ARBA" id="ARBA00022692"/>
    </source>
</evidence>
<keyword evidence="7" id="KW-0378">Hydrolase</keyword>
<dbReference type="PANTHER" id="PTHR33931">
    <property type="entry name" value="HOLIN-LIKE PROTEIN CIDA-RELATED"/>
    <property type="match status" value="1"/>
</dbReference>
<feature type="transmembrane region" description="Helical" evidence="6">
    <location>
        <begin position="45"/>
        <end position="63"/>
    </location>
</feature>
<evidence type="ECO:0000256" key="1">
    <source>
        <dbReference type="ARBA" id="ARBA00004651"/>
    </source>
</evidence>
<dbReference type="PATRIC" id="fig|1423745.4.peg.159"/>
<keyword evidence="5 6" id="KW-0472">Membrane</keyword>
<dbReference type="PANTHER" id="PTHR33931:SF4">
    <property type="entry name" value="ANTIHOLIN-LIKE PROTEIN LRGA"/>
    <property type="match status" value="1"/>
</dbReference>
<accession>A0A0R2CXE9</accession>
<evidence type="ECO:0000256" key="4">
    <source>
        <dbReference type="ARBA" id="ARBA00022989"/>
    </source>
</evidence>
<dbReference type="GO" id="GO:0016787">
    <property type="term" value="F:hydrolase activity"/>
    <property type="evidence" value="ECO:0007669"/>
    <property type="project" value="UniProtKB-KW"/>
</dbReference>
<gene>
    <name evidence="7" type="ORF">FC87_GL000152</name>
</gene>
<dbReference type="EMBL" id="AYZI01000001">
    <property type="protein sequence ID" value="KRM92540.1"/>
    <property type="molecule type" value="Genomic_DNA"/>
</dbReference>
<protein>
    <submittedName>
        <fullName evidence="7">Effector of murein hydrolase LrgA</fullName>
    </submittedName>
</protein>
<keyword evidence="3 6" id="KW-0812">Transmembrane</keyword>
<evidence type="ECO:0000313" key="8">
    <source>
        <dbReference type="Proteomes" id="UP000051586"/>
    </source>
</evidence>
<sequence length="143" mass="15946">MEVIFMHIQSDPQKKTPIITQMGIFAVILFVSYCLSNLFPATFPVPAPVIGLLILYFLLTIGLIKPQQIETLSNFLISLLAFLFVPSGIQLATSLDIMKHSGLQLVVMIIISTVVMLVSVALVATGLIWLRQRFFPIKDQQED</sequence>
<dbReference type="InterPro" id="IPR005538">
    <property type="entry name" value="LrgA/CidA"/>
</dbReference>
<dbReference type="STRING" id="1423745.GCA_001311215_00447"/>
<proteinExistence type="predicted"/>
<evidence type="ECO:0000256" key="6">
    <source>
        <dbReference type="SAM" id="Phobius"/>
    </source>
</evidence>
<comment type="caution">
    <text evidence="7">The sequence shown here is derived from an EMBL/GenBank/DDBJ whole genome shotgun (WGS) entry which is preliminary data.</text>
</comment>
<reference evidence="7 8" key="1">
    <citation type="journal article" date="2015" name="Genome Announc.">
        <title>Expanding the biotechnology potential of lactobacilli through comparative genomics of 213 strains and associated genera.</title>
        <authorList>
            <person name="Sun Z."/>
            <person name="Harris H.M."/>
            <person name="McCann A."/>
            <person name="Guo C."/>
            <person name="Argimon S."/>
            <person name="Zhang W."/>
            <person name="Yang X."/>
            <person name="Jeffery I.B."/>
            <person name="Cooney J.C."/>
            <person name="Kagawa T.F."/>
            <person name="Liu W."/>
            <person name="Song Y."/>
            <person name="Salvetti E."/>
            <person name="Wrobel A."/>
            <person name="Rasinkangas P."/>
            <person name="Parkhill J."/>
            <person name="Rea M.C."/>
            <person name="O'Sullivan O."/>
            <person name="Ritari J."/>
            <person name="Douillard F.P."/>
            <person name="Paul Ross R."/>
            <person name="Yang R."/>
            <person name="Briner A.E."/>
            <person name="Felis G.E."/>
            <person name="de Vos W.M."/>
            <person name="Barrangou R."/>
            <person name="Klaenhammer T.R."/>
            <person name="Caufield P.W."/>
            <person name="Cui Y."/>
            <person name="Zhang H."/>
            <person name="O'Toole P.W."/>
        </authorList>
    </citation>
    <scope>NUCLEOTIDE SEQUENCE [LARGE SCALE GENOMIC DNA]</scope>
    <source>
        <strain evidence="7 8">DSM 22689</strain>
    </source>
</reference>